<evidence type="ECO:0000256" key="1">
    <source>
        <dbReference type="SAM" id="MobiDB-lite"/>
    </source>
</evidence>
<dbReference type="EMBL" id="CALNXI010000449">
    <property type="protein sequence ID" value="CAH3027379.1"/>
    <property type="molecule type" value="Genomic_DNA"/>
</dbReference>
<comment type="caution">
    <text evidence="2">The sequence shown here is derived from an EMBL/GenBank/DDBJ whole genome shotgun (WGS) entry which is preliminary data.</text>
</comment>
<dbReference type="Proteomes" id="UP001159427">
    <property type="component" value="Unassembled WGS sequence"/>
</dbReference>
<gene>
    <name evidence="2" type="ORF">PEVE_00031402</name>
</gene>
<sequence length="282" mass="33012">METKMAFEAKDVKEVFLHLDVEKRKKMLAKLLRFPEFNAEDDLKTAVLIDSYYELLSHLVENGFPWREIASFLEIFKSLLNKTQGTSVVEAISLFKEEVSCSSRYFGDNSLKCAIDYLFLTFFQHYKLYQFLLTKERAFEITNLHCVVEPPATSLFSLMEGVPKSVWDEQQRLQQIDEMEQIRNQEREAYFEQEIQQAVQRLEEQFYEFESLPEHVTREQLTSIIRSIAVNKAAVTNASISQKIQQIQDLLEFKYKRSNVDNETVDKDGKKSAKSGRRSGRK</sequence>
<name>A0ABN8MFX3_9CNID</name>
<dbReference type="PANTHER" id="PTHR28457">
    <property type="entry name" value="COILED-COIL DOMAIN-CONTAINING PROTEIN 189"/>
    <property type="match status" value="1"/>
</dbReference>
<evidence type="ECO:0000313" key="2">
    <source>
        <dbReference type="EMBL" id="CAH3027379.1"/>
    </source>
</evidence>
<dbReference type="PANTHER" id="PTHR28457:SF2">
    <property type="entry name" value="SIMILAR TO 4930578I06RIK PROTEIN"/>
    <property type="match status" value="1"/>
</dbReference>
<dbReference type="InterPro" id="IPR032727">
    <property type="entry name" value="CLAMP"/>
</dbReference>
<accession>A0ABN8MFX3</accession>
<protein>
    <submittedName>
        <fullName evidence="2">Uncharacterized protein</fullName>
    </submittedName>
</protein>
<keyword evidence="3" id="KW-1185">Reference proteome</keyword>
<evidence type="ECO:0000313" key="3">
    <source>
        <dbReference type="Proteomes" id="UP001159427"/>
    </source>
</evidence>
<organism evidence="2 3">
    <name type="scientific">Porites evermanni</name>
    <dbReference type="NCBI Taxonomy" id="104178"/>
    <lineage>
        <taxon>Eukaryota</taxon>
        <taxon>Metazoa</taxon>
        <taxon>Cnidaria</taxon>
        <taxon>Anthozoa</taxon>
        <taxon>Hexacorallia</taxon>
        <taxon>Scleractinia</taxon>
        <taxon>Fungiina</taxon>
        <taxon>Poritidae</taxon>
        <taxon>Porites</taxon>
    </lineage>
</organism>
<feature type="region of interest" description="Disordered" evidence="1">
    <location>
        <begin position="261"/>
        <end position="282"/>
    </location>
</feature>
<dbReference type="Pfam" id="PF14769">
    <property type="entry name" value="CLAMP"/>
    <property type="match status" value="1"/>
</dbReference>
<feature type="compositionally biased region" description="Basic and acidic residues" evidence="1">
    <location>
        <begin position="261"/>
        <end position="271"/>
    </location>
</feature>
<feature type="compositionally biased region" description="Basic residues" evidence="1">
    <location>
        <begin position="272"/>
        <end position="282"/>
    </location>
</feature>
<proteinExistence type="predicted"/>
<reference evidence="2 3" key="1">
    <citation type="submission" date="2022-05" db="EMBL/GenBank/DDBJ databases">
        <authorList>
            <consortium name="Genoscope - CEA"/>
            <person name="William W."/>
        </authorList>
    </citation>
    <scope>NUCLEOTIDE SEQUENCE [LARGE SCALE GENOMIC DNA]</scope>
</reference>